<keyword evidence="2" id="KW-1185">Reference proteome</keyword>
<gene>
    <name evidence="1" type="ORF">P9847_20930</name>
</gene>
<name>A0ABU6PY61_9BACL</name>
<accession>A0ABU6PY61</accession>
<evidence type="ECO:0000313" key="2">
    <source>
        <dbReference type="Proteomes" id="UP001343257"/>
    </source>
</evidence>
<sequence length="43" mass="4497">MDFPPAAEVLNGLIQYTISVTTNYDVTIGARCFSGIAAAGSNF</sequence>
<dbReference type="Proteomes" id="UP001343257">
    <property type="component" value="Unassembled WGS sequence"/>
</dbReference>
<evidence type="ECO:0000313" key="1">
    <source>
        <dbReference type="EMBL" id="MED5019762.1"/>
    </source>
</evidence>
<protein>
    <submittedName>
        <fullName evidence="1">Uncharacterized protein</fullName>
    </submittedName>
</protein>
<comment type="caution">
    <text evidence="1">The sequence shown here is derived from an EMBL/GenBank/DDBJ whole genome shotgun (WGS) entry which is preliminary data.</text>
</comment>
<dbReference type="RefSeq" id="WP_328280909.1">
    <property type="nucleotide sequence ID" value="NZ_JARTLD010000055.1"/>
</dbReference>
<organism evidence="1 2">
    <name type="scientific">Paenibacillus chibensis</name>
    <dbReference type="NCBI Taxonomy" id="59846"/>
    <lineage>
        <taxon>Bacteria</taxon>
        <taxon>Bacillati</taxon>
        <taxon>Bacillota</taxon>
        <taxon>Bacilli</taxon>
        <taxon>Bacillales</taxon>
        <taxon>Paenibacillaceae</taxon>
        <taxon>Paenibacillus</taxon>
    </lineage>
</organism>
<proteinExistence type="predicted"/>
<dbReference type="EMBL" id="JARTLD010000055">
    <property type="protein sequence ID" value="MED5019762.1"/>
    <property type="molecule type" value="Genomic_DNA"/>
</dbReference>
<reference evidence="1 2" key="1">
    <citation type="submission" date="2023-03" db="EMBL/GenBank/DDBJ databases">
        <title>Bacillus Genome Sequencing.</title>
        <authorList>
            <person name="Dunlap C."/>
        </authorList>
    </citation>
    <scope>NUCLEOTIDE SEQUENCE [LARGE SCALE GENOMIC DNA]</scope>
    <source>
        <strain evidence="1 2">NRS-52</strain>
    </source>
</reference>